<feature type="domain" description="Endonuclease/exonuclease/phosphatase" evidence="2">
    <location>
        <begin position="262"/>
        <end position="516"/>
    </location>
</feature>
<gene>
    <name evidence="3" type="ORF">SAMN05216283_11022</name>
</gene>
<dbReference type="GO" id="GO:0005975">
    <property type="term" value="P:carbohydrate metabolic process"/>
    <property type="evidence" value="ECO:0007669"/>
    <property type="project" value="UniProtKB-ARBA"/>
</dbReference>
<evidence type="ECO:0000256" key="1">
    <source>
        <dbReference type="SAM" id="SignalP"/>
    </source>
</evidence>
<proteinExistence type="predicted"/>
<dbReference type="InterPro" id="IPR005135">
    <property type="entry name" value="Endo/exonuclease/phosphatase"/>
</dbReference>
<keyword evidence="1" id="KW-0732">Signal</keyword>
<dbReference type="InterPro" id="IPR036691">
    <property type="entry name" value="Endo/exonu/phosph_ase_sf"/>
</dbReference>
<dbReference type="SUPFAM" id="SSF49899">
    <property type="entry name" value="Concanavalin A-like lectins/glucanases"/>
    <property type="match status" value="1"/>
</dbReference>
<organism evidence="3 4">
    <name type="scientific">Sunxiuqinia elliptica</name>
    <dbReference type="NCBI Taxonomy" id="655355"/>
    <lineage>
        <taxon>Bacteria</taxon>
        <taxon>Pseudomonadati</taxon>
        <taxon>Bacteroidota</taxon>
        <taxon>Bacteroidia</taxon>
        <taxon>Marinilabiliales</taxon>
        <taxon>Prolixibacteraceae</taxon>
        <taxon>Sunxiuqinia</taxon>
    </lineage>
</organism>
<dbReference type="Pfam" id="PF03372">
    <property type="entry name" value="Exo_endo_phos"/>
    <property type="match status" value="1"/>
</dbReference>
<evidence type="ECO:0000313" key="3">
    <source>
        <dbReference type="EMBL" id="SFF58800.1"/>
    </source>
</evidence>
<keyword evidence="4" id="KW-1185">Reference proteome</keyword>
<name>A0A1I2JY37_9BACT</name>
<dbReference type="Gene3D" id="3.60.10.10">
    <property type="entry name" value="Endonuclease/exonuclease/phosphatase"/>
    <property type="match status" value="1"/>
</dbReference>
<evidence type="ECO:0000313" key="4">
    <source>
        <dbReference type="Proteomes" id="UP000198964"/>
    </source>
</evidence>
<protein>
    <submittedName>
        <fullName evidence="3">Exonuclease III</fullName>
    </submittedName>
</protein>
<keyword evidence="3" id="KW-0540">Nuclease</keyword>
<dbReference type="SUPFAM" id="SSF56219">
    <property type="entry name" value="DNase I-like"/>
    <property type="match status" value="1"/>
</dbReference>
<sequence length="526" mass="59305">MKKLLFTTILFALALYCSAQTRFYTGFEGDAEKYYPKVEKEAAAYVTELQRPTWADGVSGRALDLSENAVLRQPLVIDSLETPDYSASVDLSVCVWVKTLPGAKQGTAIIGNKTDGDLKGVGWSIFTQPTGAWGAVISDGKNSYTYQPNIPRQAINNGEWHQLAFVLNREKGELWFYMDGQNVAIYNSPGIGSLENTNRTVVGGTDEYWEYGSFGQWTAFNGLLDEVVIDNELMTAEMIQADYDRFKTLERPEELIAPLRVMVWNIWHGGRRYGKHVGLERVIETIKEAQPDVVGLIETYGSGEAIADSLGYYFYLISSNLSIMSRFPIKETVKAFRPFNFGGAILHLGGNRELTVLDTWLHYLPDYCADVAKMELSSQALIQAEGKTRHAEVKSILKEIKPIYSEASKRPVIMLGDFNSGSHLDWTEATKKLHYDYTVEWPVSQEMLKAGFKDSYRELHINPLLDPGFTWTPRAATSSDRYGLRDRIDYIYYQGNLSPIESNVIDYHPIMFPSDHAAVLTVFELD</sequence>
<feature type="signal peptide" evidence="1">
    <location>
        <begin position="1"/>
        <end position="19"/>
    </location>
</feature>
<dbReference type="Proteomes" id="UP000198964">
    <property type="component" value="Unassembled WGS sequence"/>
</dbReference>
<dbReference type="GO" id="GO:0004553">
    <property type="term" value="F:hydrolase activity, hydrolyzing O-glycosyl compounds"/>
    <property type="evidence" value="ECO:0007669"/>
    <property type="project" value="UniProtKB-ARBA"/>
</dbReference>
<dbReference type="STRING" id="655355.SAMN05216283_11022"/>
<dbReference type="PANTHER" id="PTHR41349:SF1">
    <property type="entry name" value="PROTEIN CBG08683"/>
    <property type="match status" value="1"/>
</dbReference>
<dbReference type="InterPro" id="IPR013320">
    <property type="entry name" value="ConA-like_dom_sf"/>
</dbReference>
<accession>A0A1I2JY37</accession>
<dbReference type="GO" id="GO:0004527">
    <property type="term" value="F:exonuclease activity"/>
    <property type="evidence" value="ECO:0007669"/>
    <property type="project" value="UniProtKB-KW"/>
</dbReference>
<dbReference type="Gene3D" id="2.60.120.200">
    <property type="match status" value="1"/>
</dbReference>
<keyword evidence="3" id="KW-0378">Hydrolase</keyword>
<dbReference type="PANTHER" id="PTHR41349">
    <property type="match status" value="1"/>
</dbReference>
<dbReference type="RefSeq" id="WP_093920895.1">
    <property type="nucleotide sequence ID" value="NZ_FONW01000010.1"/>
</dbReference>
<evidence type="ECO:0000259" key="2">
    <source>
        <dbReference type="Pfam" id="PF03372"/>
    </source>
</evidence>
<dbReference type="EMBL" id="FONW01000010">
    <property type="protein sequence ID" value="SFF58800.1"/>
    <property type="molecule type" value="Genomic_DNA"/>
</dbReference>
<keyword evidence="3" id="KW-0269">Exonuclease</keyword>
<feature type="chain" id="PRO_5011469822" evidence="1">
    <location>
        <begin position="20"/>
        <end position="526"/>
    </location>
</feature>
<dbReference type="Pfam" id="PF13385">
    <property type="entry name" value="Laminin_G_3"/>
    <property type="match status" value="1"/>
</dbReference>
<reference evidence="3 4" key="1">
    <citation type="submission" date="2016-10" db="EMBL/GenBank/DDBJ databases">
        <authorList>
            <person name="de Groot N.N."/>
        </authorList>
    </citation>
    <scope>NUCLEOTIDE SEQUENCE [LARGE SCALE GENOMIC DNA]</scope>
    <source>
        <strain evidence="3 4">CGMCC 1.9156</strain>
    </source>
</reference>
<dbReference type="AlphaFoldDB" id="A0A1I2JY37"/>